<evidence type="ECO:0000259" key="23">
    <source>
        <dbReference type="Pfam" id="PF13807"/>
    </source>
</evidence>
<keyword evidence="18" id="KW-0175">Coiled coil</keyword>
<dbReference type="InterPro" id="IPR003856">
    <property type="entry name" value="LPS_length_determ_N"/>
</dbReference>
<dbReference type="InterPro" id="IPR025669">
    <property type="entry name" value="AAA_dom"/>
</dbReference>
<dbReference type="AlphaFoldDB" id="A0A2W5QB07"/>
<comment type="function">
    <text evidence="15">Probably involved in polymerization and/or export of exopolysaccharide EPS I which functions as a virulence factor. May be involved in an ATP-dependent process in the pathway for EPS I production, possibly export of the trimeric repeat units across the inner membrane or their polymerization.</text>
</comment>
<feature type="domain" description="AAA" evidence="22">
    <location>
        <begin position="550"/>
        <end position="673"/>
    </location>
</feature>
<feature type="coiled-coil region" evidence="18">
    <location>
        <begin position="278"/>
        <end position="312"/>
    </location>
</feature>
<evidence type="ECO:0000256" key="13">
    <source>
        <dbReference type="ARBA" id="ARBA00023169"/>
    </source>
</evidence>
<dbReference type="Pfam" id="PF02706">
    <property type="entry name" value="Wzz"/>
    <property type="match status" value="1"/>
</dbReference>
<dbReference type="EMBL" id="QFPP01000132">
    <property type="protein sequence ID" value="PZQ74398.1"/>
    <property type="molecule type" value="Genomic_DNA"/>
</dbReference>
<proteinExistence type="inferred from homology"/>
<protein>
    <recommendedName>
        <fullName evidence="16">Putative tyrosine-protein kinase EpsB</fullName>
    </recommendedName>
    <alternativeName>
        <fullName evidence="17">EPS I polysaccharide export protein EpsB</fullName>
    </alternativeName>
</protein>
<feature type="domain" description="Tyrosine-protein kinase G-rich" evidence="23">
    <location>
        <begin position="390"/>
        <end position="468"/>
    </location>
</feature>
<evidence type="ECO:0000256" key="1">
    <source>
        <dbReference type="ARBA" id="ARBA00004429"/>
    </source>
</evidence>
<name>A0A2W5QB07_VARPD</name>
<evidence type="ECO:0000256" key="6">
    <source>
        <dbReference type="ARBA" id="ARBA00022692"/>
    </source>
</evidence>
<keyword evidence="12" id="KW-0829">Tyrosine-protein kinase</keyword>
<evidence type="ECO:0000256" key="5">
    <source>
        <dbReference type="ARBA" id="ARBA00022679"/>
    </source>
</evidence>
<keyword evidence="4" id="KW-0997">Cell inner membrane</keyword>
<comment type="subcellular location">
    <subcellularLocation>
        <location evidence="1">Cell inner membrane</location>
        <topology evidence="1">Multi-pass membrane protein</topology>
    </subcellularLocation>
</comment>
<evidence type="ECO:0000256" key="4">
    <source>
        <dbReference type="ARBA" id="ARBA00022519"/>
    </source>
</evidence>
<keyword evidence="11 20" id="KW-0472">Membrane</keyword>
<keyword evidence="13" id="KW-0270">Exopolysaccharide synthesis</keyword>
<dbReference type="PANTHER" id="PTHR32309">
    <property type="entry name" value="TYROSINE-PROTEIN KINASE"/>
    <property type="match status" value="1"/>
</dbReference>
<dbReference type="GO" id="GO:0005524">
    <property type="term" value="F:ATP binding"/>
    <property type="evidence" value="ECO:0007669"/>
    <property type="project" value="UniProtKB-KW"/>
</dbReference>
<keyword evidence="5" id="KW-0808">Transferase</keyword>
<feature type="domain" description="Polysaccharide chain length determinant N-terminal" evidence="21">
    <location>
        <begin position="29"/>
        <end position="113"/>
    </location>
</feature>
<keyword evidence="3" id="KW-1003">Cell membrane</keyword>
<sequence>MAKDEIILSRSLAAAKQSALNEELKIGAAVGAIVEFKWLIMGIMVVAIFLGAIVAYVRAPLYRADALVQVDEKSKSRLSILKDIEPMLADSTSMAAELEILGSRLVLGRAVKALNLDVEAEPRYFPLVGRKIAALHDGLEPQPPLAGLSRFAWGGEELRFDELRVPFEYEDERLRLVAGESGAYSLIDKSGRLLVEGQSGQKIEARGFVVRVARLKARPGTNFNVVKSSEEEAIAKIRRAFSARERNKGSGIIEVALTGLDSRMITVVLTTIVDAYYQQNLERKAAETANQLAFLEQQLPSLKAQVDATESAYNAFQQSRGTVDLAKETEGVLKSLVDIDTELGKLQQDRVELRQSFTAEHPRLVAVNSKIALLQGRRATLDKALAQLPDTQQTAVRLKREMDVSAKLYMGLLATAQQLAVSKAGTVGEVRVIDAPKLTRLPIEPKRGVILAMSGVAGVVLSLVAVAVIRLTRVAVDRPAAIEKGTGLKPLAIVPHSNSETAASRKRRGRQRTSDLRLPLSASSPEDDATESFRSLRTLLNFAMADHQRKSIQLVGSKEDIGKTFVATNLAVVMAQVGRRVVLVDADVRRGQLHRDFGMSREDGVSEYALGKSTLAGVVRQTPIENLCIVTTGRLLADPSQILVSANFEEMIQRLEASYDLVVIDTAPVLAVSDACIIGRKVGLSVLVTRSERHPIDELVQTVDRLDQAGVKLLGFVFNDLDVRQQRYRYGYEGHVYAYRYQTALK</sequence>
<dbReference type="GO" id="GO:0042802">
    <property type="term" value="F:identical protein binding"/>
    <property type="evidence" value="ECO:0007669"/>
    <property type="project" value="UniProtKB-ARBA"/>
</dbReference>
<comment type="similarity">
    <text evidence="2">Belongs to the etk/wzc family.</text>
</comment>
<evidence type="ECO:0000256" key="20">
    <source>
        <dbReference type="SAM" id="Phobius"/>
    </source>
</evidence>
<dbReference type="PANTHER" id="PTHR32309:SF32">
    <property type="entry name" value="TYROSINE-PROTEIN KINASE ETK-RELATED"/>
    <property type="match status" value="1"/>
</dbReference>
<dbReference type="InterPro" id="IPR032807">
    <property type="entry name" value="GNVR"/>
</dbReference>
<evidence type="ECO:0000256" key="14">
    <source>
        <dbReference type="ARBA" id="ARBA00053015"/>
    </source>
</evidence>
<evidence type="ECO:0000256" key="3">
    <source>
        <dbReference type="ARBA" id="ARBA00022475"/>
    </source>
</evidence>
<comment type="catalytic activity">
    <reaction evidence="14">
        <text>L-tyrosyl-[protein] + ATP = O-phospho-L-tyrosyl-[protein] + ADP + H(+)</text>
        <dbReference type="Rhea" id="RHEA:10596"/>
        <dbReference type="Rhea" id="RHEA-COMP:10136"/>
        <dbReference type="Rhea" id="RHEA-COMP:20101"/>
        <dbReference type="ChEBI" id="CHEBI:15378"/>
        <dbReference type="ChEBI" id="CHEBI:30616"/>
        <dbReference type="ChEBI" id="CHEBI:46858"/>
        <dbReference type="ChEBI" id="CHEBI:61978"/>
        <dbReference type="ChEBI" id="CHEBI:456216"/>
    </reaction>
</comment>
<evidence type="ECO:0000313" key="24">
    <source>
        <dbReference type="EMBL" id="PZQ74398.1"/>
    </source>
</evidence>
<feature type="region of interest" description="Disordered" evidence="19">
    <location>
        <begin position="495"/>
        <end position="529"/>
    </location>
</feature>
<accession>A0A2W5QB07</accession>
<feature type="transmembrane region" description="Helical" evidence="20">
    <location>
        <begin position="449"/>
        <end position="469"/>
    </location>
</feature>
<reference evidence="24 25" key="1">
    <citation type="submission" date="2017-08" db="EMBL/GenBank/DDBJ databases">
        <title>Infants hospitalized years apart are colonized by the same room-sourced microbial strains.</title>
        <authorList>
            <person name="Brooks B."/>
            <person name="Olm M.R."/>
            <person name="Firek B.A."/>
            <person name="Baker R."/>
            <person name="Thomas B.C."/>
            <person name="Morowitz M.J."/>
            <person name="Banfield J.F."/>
        </authorList>
    </citation>
    <scope>NUCLEOTIDE SEQUENCE [LARGE SCALE GENOMIC DNA]</scope>
    <source>
        <strain evidence="24">S2_005_003_R2_41</strain>
    </source>
</reference>
<dbReference type="Pfam" id="PF13614">
    <property type="entry name" value="AAA_31"/>
    <property type="match status" value="1"/>
</dbReference>
<dbReference type="GO" id="GO:0000271">
    <property type="term" value="P:polysaccharide biosynthetic process"/>
    <property type="evidence" value="ECO:0007669"/>
    <property type="project" value="UniProtKB-KW"/>
</dbReference>
<dbReference type="Pfam" id="PF23607">
    <property type="entry name" value="WZC_N"/>
    <property type="match status" value="1"/>
</dbReference>
<keyword evidence="7" id="KW-0547">Nucleotide-binding</keyword>
<evidence type="ECO:0000256" key="12">
    <source>
        <dbReference type="ARBA" id="ARBA00023137"/>
    </source>
</evidence>
<evidence type="ECO:0000256" key="7">
    <source>
        <dbReference type="ARBA" id="ARBA00022741"/>
    </source>
</evidence>
<dbReference type="Proteomes" id="UP000249135">
    <property type="component" value="Unassembled WGS sequence"/>
</dbReference>
<comment type="caution">
    <text evidence="24">The sequence shown here is derived from an EMBL/GenBank/DDBJ whole genome shotgun (WGS) entry which is preliminary data.</text>
</comment>
<evidence type="ECO:0000256" key="19">
    <source>
        <dbReference type="SAM" id="MobiDB-lite"/>
    </source>
</evidence>
<evidence type="ECO:0000256" key="17">
    <source>
        <dbReference type="ARBA" id="ARBA00081049"/>
    </source>
</evidence>
<evidence type="ECO:0000256" key="15">
    <source>
        <dbReference type="ARBA" id="ARBA00054296"/>
    </source>
</evidence>
<dbReference type="GO" id="GO:0005886">
    <property type="term" value="C:plasma membrane"/>
    <property type="evidence" value="ECO:0007669"/>
    <property type="project" value="UniProtKB-SubCell"/>
</dbReference>
<evidence type="ECO:0000256" key="9">
    <source>
        <dbReference type="ARBA" id="ARBA00022840"/>
    </source>
</evidence>
<evidence type="ECO:0000256" key="16">
    <source>
        <dbReference type="ARBA" id="ARBA00067833"/>
    </source>
</evidence>
<dbReference type="Gene3D" id="3.40.50.300">
    <property type="entry name" value="P-loop containing nucleotide triphosphate hydrolases"/>
    <property type="match status" value="1"/>
</dbReference>
<feature type="transmembrane region" description="Helical" evidence="20">
    <location>
        <begin position="38"/>
        <end position="57"/>
    </location>
</feature>
<dbReference type="SUPFAM" id="SSF52540">
    <property type="entry name" value="P-loop containing nucleoside triphosphate hydrolases"/>
    <property type="match status" value="1"/>
</dbReference>
<dbReference type="Pfam" id="PF13807">
    <property type="entry name" value="GNVR"/>
    <property type="match status" value="1"/>
</dbReference>
<dbReference type="CDD" id="cd05387">
    <property type="entry name" value="BY-kinase"/>
    <property type="match status" value="1"/>
</dbReference>
<evidence type="ECO:0000259" key="21">
    <source>
        <dbReference type="Pfam" id="PF02706"/>
    </source>
</evidence>
<evidence type="ECO:0000259" key="22">
    <source>
        <dbReference type="Pfam" id="PF13614"/>
    </source>
</evidence>
<gene>
    <name evidence="24" type="ORF">DI563_12410</name>
</gene>
<evidence type="ECO:0000256" key="10">
    <source>
        <dbReference type="ARBA" id="ARBA00022989"/>
    </source>
</evidence>
<dbReference type="FunFam" id="3.40.50.300:FF:000527">
    <property type="entry name" value="Tyrosine-protein kinase etk"/>
    <property type="match status" value="1"/>
</dbReference>
<dbReference type="InterPro" id="IPR027417">
    <property type="entry name" value="P-loop_NTPase"/>
</dbReference>
<keyword evidence="9" id="KW-0067">ATP-binding</keyword>
<evidence type="ECO:0000313" key="25">
    <source>
        <dbReference type="Proteomes" id="UP000249135"/>
    </source>
</evidence>
<evidence type="ECO:0000256" key="18">
    <source>
        <dbReference type="SAM" id="Coils"/>
    </source>
</evidence>
<keyword evidence="10 20" id="KW-1133">Transmembrane helix</keyword>
<dbReference type="NCBIfam" id="TIGR01007">
    <property type="entry name" value="eps_fam"/>
    <property type="match status" value="1"/>
</dbReference>
<organism evidence="24 25">
    <name type="scientific">Variovorax paradoxus</name>
    <dbReference type="NCBI Taxonomy" id="34073"/>
    <lineage>
        <taxon>Bacteria</taxon>
        <taxon>Pseudomonadati</taxon>
        <taxon>Pseudomonadota</taxon>
        <taxon>Betaproteobacteria</taxon>
        <taxon>Burkholderiales</taxon>
        <taxon>Comamonadaceae</taxon>
        <taxon>Variovorax</taxon>
    </lineage>
</organism>
<dbReference type="InterPro" id="IPR050445">
    <property type="entry name" value="Bact_polysacc_biosynth/exp"/>
</dbReference>
<keyword evidence="8" id="KW-0418">Kinase</keyword>
<keyword evidence="6 20" id="KW-0812">Transmembrane</keyword>
<dbReference type="InterPro" id="IPR005702">
    <property type="entry name" value="Wzc-like_C"/>
</dbReference>
<evidence type="ECO:0000256" key="2">
    <source>
        <dbReference type="ARBA" id="ARBA00008883"/>
    </source>
</evidence>
<dbReference type="GO" id="GO:0004713">
    <property type="term" value="F:protein tyrosine kinase activity"/>
    <property type="evidence" value="ECO:0007669"/>
    <property type="project" value="UniProtKB-KW"/>
</dbReference>
<evidence type="ECO:0000256" key="11">
    <source>
        <dbReference type="ARBA" id="ARBA00023136"/>
    </source>
</evidence>
<evidence type="ECO:0000256" key="8">
    <source>
        <dbReference type="ARBA" id="ARBA00022777"/>
    </source>
</evidence>